<dbReference type="RefSeq" id="WP_073384437.1">
    <property type="nucleotide sequence ID" value="NZ_FQZK01000051.1"/>
</dbReference>
<dbReference type="OrthoDB" id="5498854at2"/>
<gene>
    <name evidence="1" type="ORF">SAMN05421803_1518</name>
</gene>
<sequence>MAHAYVSTDPAARTTEIAVMGARHPVGRPDPEAALWTATITEPYAPRTWMDAVEAALGAAGWHVLGGRWRRPDRDVPIMWARVAHTDGETATRGELRDRWRVTTLGQLPEGAVIGLHMDRDDRIMTAEAGADWHPAEHADRPGAAPPVGPWVLRARIAAGPRAVSGAIVEVGWHPDGQTAPVGRARLRTITGAARTPVWVVTPEPVGE</sequence>
<organism evidence="1 2">
    <name type="scientific">Nocardiopsis flavescens</name>
    <dbReference type="NCBI Taxonomy" id="758803"/>
    <lineage>
        <taxon>Bacteria</taxon>
        <taxon>Bacillati</taxon>
        <taxon>Actinomycetota</taxon>
        <taxon>Actinomycetes</taxon>
        <taxon>Streptosporangiales</taxon>
        <taxon>Nocardiopsidaceae</taxon>
        <taxon>Nocardiopsis</taxon>
    </lineage>
</organism>
<dbReference type="EMBL" id="FQZK01000051">
    <property type="protein sequence ID" value="SHK97320.1"/>
    <property type="molecule type" value="Genomic_DNA"/>
</dbReference>
<proteinExistence type="predicted"/>
<keyword evidence="2" id="KW-1185">Reference proteome</keyword>
<reference evidence="1 2" key="1">
    <citation type="submission" date="2016-11" db="EMBL/GenBank/DDBJ databases">
        <authorList>
            <person name="Jaros S."/>
            <person name="Januszkiewicz K."/>
            <person name="Wedrychowicz H."/>
        </authorList>
    </citation>
    <scope>NUCLEOTIDE SEQUENCE [LARGE SCALE GENOMIC DNA]</scope>
    <source>
        <strain evidence="1 2">CGMCC 4.5723</strain>
    </source>
</reference>
<evidence type="ECO:0000313" key="2">
    <source>
        <dbReference type="Proteomes" id="UP000184452"/>
    </source>
</evidence>
<protein>
    <submittedName>
        <fullName evidence="1">Uncharacterized protein</fullName>
    </submittedName>
</protein>
<dbReference type="STRING" id="758803.SAMN05421803_1518"/>
<dbReference type="Proteomes" id="UP000184452">
    <property type="component" value="Unassembled WGS sequence"/>
</dbReference>
<dbReference type="AlphaFoldDB" id="A0A1M6WU55"/>
<name>A0A1M6WU55_9ACTN</name>
<accession>A0A1M6WU55</accession>
<evidence type="ECO:0000313" key="1">
    <source>
        <dbReference type="EMBL" id="SHK97320.1"/>
    </source>
</evidence>